<dbReference type="InterPro" id="IPR051252">
    <property type="entry name" value="IS1_transposase_InsA"/>
</dbReference>
<organism evidence="2 3">
    <name type="scientific">Piscirickettsia litoralis</name>
    <dbReference type="NCBI Taxonomy" id="1891921"/>
    <lineage>
        <taxon>Bacteria</taxon>
        <taxon>Pseudomonadati</taxon>
        <taxon>Pseudomonadota</taxon>
        <taxon>Gammaproteobacteria</taxon>
        <taxon>Thiotrichales</taxon>
        <taxon>Piscirickettsiaceae</taxon>
        <taxon>Piscirickettsia</taxon>
    </lineage>
</organism>
<protein>
    <recommendedName>
        <fullName evidence="1">Insertion element IS1 protein InsA helix-turn-helix domain-containing protein</fullName>
    </recommendedName>
</protein>
<dbReference type="InterPro" id="IPR024431">
    <property type="entry name" value="InsA_HTH_dom"/>
</dbReference>
<dbReference type="EMBL" id="MDTU01000001">
    <property type="protein sequence ID" value="ODN43150.1"/>
    <property type="molecule type" value="Genomic_DNA"/>
</dbReference>
<comment type="caution">
    <text evidence="2">The sequence shown here is derived from an EMBL/GenBank/DDBJ whole genome shotgun (WGS) entry which is preliminary data.</text>
</comment>
<dbReference type="Pfam" id="PF12759">
    <property type="entry name" value="HTH_Tnp_IS1"/>
    <property type="match status" value="1"/>
</dbReference>
<proteinExistence type="predicted"/>
<reference evidence="2 3" key="1">
    <citation type="submission" date="2016-08" db="EMBL/GenBank/DDBJ databases">
        <title>Draft genome sequence of Candidatus Piscirickettsia litoralis, from seawater.</title>
        <authorList>
            <person name="Wan X."/>
            <person name="Lee A.J."/>
            <person name="Hou S."/>
            <person name="Donachie S.P."/>
        </authorList>
    </citation>
    <scope>NUCLEOTIDE SEQUENCE [LARGE SCALE GENOMIC DNA]</scope>
    <source>
        <strain evidence="2 3">Y2</strain>
    </source>
</reference>
<accession>A0ABX3A6T5</accession>
<evidence type="ECO:0000313" key="3">
    <source>
        <dbReference type="Proteomes" id="UP000094329"/>
    </source>
</evidence>
<name>A0ABX3A6T5_9GAMM</name>
<keyword evidence="3" id="KW-1185">Reference proteome</keyword>
<dbReference type="PANTHER" id="PTHR47923">
    <property type="entry name" value="INSERTION ELEMENT IS1 1 PROTEIN INSA-RELATED"/>
    <property type="match status" value="1"/>
</dbReference>
<gene>
    <name evidence="2" type="ORF">BGC07_09785</name>
</gene>
<feature type="domain" description="Insertion element IS1 protein InsA helix-turn-helix" evidence="1">
    <location>
        <begin position="39"/>
        <end position="82"/>
    </location>
</feature>
<evidence type="ECO:0000313" key="2">
    <source>
        <dbReference type="EMBL" id="ODN43150.1"/>
    </source>
</evidence>
<dbReference type="Proteomes" id="UP000094329">
    <property type="component" value="Unassembled WGS sequence"/>
</dbReference>
<evidence type="ECO:0000259" key="1">
    <source>
        <dbReference type="Pfam" id="PF12759"/>
    </source>
</evidence>
<sequence>MCIHCNKNHTIKLGKTSNNKQRFLCKNSECTVRTFITDYSHQGYHPKTKEKIIEMVLSGAKVRDTVEALRVSSATVVSEMKKFRSSKQCDSLSS</sequence>
<dbReference type="PANTHER" id="PTHR47923:SF1">
    <property type="entry name" value="INSERTION ELEMENT IS1 1 PROTEIN INSA-RELATED"/>
    <property type="match status" value="1"/>
</dbReference>